<feature type="domain" description="Capsule synthesis protein CapA" evidence="3">
    <location>
        <begin position="55"/>
        <end position="312"/>
    </location>
</feature>
<dbReference type="SUPFAM" id="SSF56300">
    <property type="entry name" value="Metallo-dependent phosphatases"/>
    <property type="match status" value="1"/>
</dbReference>
<organism evidence="4 5">
    <name type="scientific">Pilimelia columellifera subsp. columellifera</name>
    <dbReference type="NCBI Taxonomy" id="706583"/>
    <lineage>
        <taxon>Bacteria</taxon>
        <taxon>Bacillati</taxon>
        <taxon>Actinomycetota</taxon>
        <taxon>Actinomycetes</taxon>
        <taxon>Micromonosporales</taxon>
        <taxon>Micromonosporaceae</taxon>
        <taxon>Pilimelia</taxon>
    </lineage>
</organism>
<dbReference type="InterPro" id="IPR019079">
    <property type="entry name" value="Capsule_synth_CapA"/>
</dbReference>
<feature type="region of interest" description="Disordered" evidence="2">
    <location>
        <begin position="112"/>
        <end position="134"/>
    </location>
</feature>
<feature type="region of interest" description="Disordered" evidence="2">
    <location>
        <begin position="369"/>
        <end position="389"/>
    </location>
</feature>
<dbReference type="Gene3D" id="3.60.21.10">
    <property type="match status" value="1"/>
</dbReference>
<evidence type="ECO:0000259" key="3">
    <source>
        <dbReference type="SMART" id="SM00854"/>
    </source>
</evidence>
<name>A0ABN3NC74_9ACTN</name>
<reference evidence="4 5" key="1">
    <citation type="journal article" date="2019" name="Int. J. Syst. Evol. Microbiol.">
        <title>The Global Catalogue of Microorganisms (GCM) 10K type strain sequencing project: providing services to taxonomists for standard genome sequencing and annotation.</title>
        <authorList>
            <consortium name="The Broad Institute Genomics Platform"/>
            <consortium name="The Broad Institute Genome Sequencing Center for Infectious Disease"/>
            <person name="Wu L."/>
            <person name="Ma J."/>
        </authorList>
    </citation>
    <scope>NUCLEOTIDE SEQUENCE [LARGE SCALE GENOMIC DNA]</scope>
    <source>
        <strain evidence="4 5">JCM 3367</strain>
    </source>
</reference>
<dbReference type="PANTHER" id="PTHR33393">
    <property type="entry name" value="POLYGLUTAMINE SYNTHESIS ACCESSORY PROTEIN RV0574C-RELATED"/>
    <property type="match status" value="1"/>
</dbReference>
<dbReference type="CDD" id="cd07381">
    <property type="entry name" value="MPP_CapA"/>
    <property type="match status" value="1"/>
</dbReference>
<evidence type="ECO:0000313" key="4">
    <source>
        <dbReference type="EMBL" id="GAA2518715.1"/>
    </source>
</evidence>
<proteinExistence type="inferred from homology"/>
<dbReference type="Proteomes" id="UP001499978">
    <property type="component" value="Unassembled WGS sequence"/>
</dbReference>
<evidence type="ECO:0000313" key="5">
    <source>
        <dbReference type="Proteomes" id="UP001499978"/>
    </source>
</evidence>
<dbReference type="EMBL" id="BAAARY010000005">
    <property type="protein sequence ID" value="GAA2518715.1"/>
    <property type="molecule type" value="Genomic_DNA"/>
</dbReference>
<evidence type="ECO:0000256" key="1">
    <source>
        <dbReference type="ARBA" id="ARBA00005662"/>
    </source>
</evidence>
<dbReference type="SMART" id="SM00854">
    <property type="entry name" value="PGA_cap"/>
    <property type="match status" value="1"/>
</dbReference>
<sequence length="389" mass="40597">MAGVIATVVIGGAAIGVGALASTGAPADAPRWLAPLADAPGQTPPSPRSDGEAVSLAAVGDIVLGSAPHRLPANDGVGLFDGVSERIEADLVMGNLEGVLTDDTGVSKCRRVADPSASPRIASPTPNERPQGGDCFQFRAPPRYARHLKAAGFDLLNLANNHANDFGSTGLRNTHRALEGVGLDHTGGPDEIAVVERNGIAIAVVGFSSYAWSNSLLRLDEAREVVRRARDRAEIVVVQAHMGAEGINETRVTPGEERFLGENRGDPVGFSRAMVDAGADLVIGHGPHVLRGMEFYRGRLIAYSLGNFAAGGGVLSERGRLGLGGLLTVTLNRDGAYRSGRFLSTVMRYGRPTVDPDGAGLALVRRLSSDDFPQSDPDFDGTGRIAPSS</sequence>
<accession>A0ABN3NC74</accession>
<evidence type="ECO:0000256" key="2">
    <source>
        <dbReference type="SAM" id="MobiDB-lite"/>
    </source>
</evidence>
<protein>
    <recommendedName>
        <fullName evidence="3">Capsule synthesis protein CapA domain-containing protein</fullName>
    </recommendedName>
</protein>
<gene>
    <name evidence="4" type="ORF">GCM10010201_14670</name>
</gene>
<dbReference type="RefSeq" id="WP_425565540.1">
    <property type="nucleotide sequence ID" value="NZ_BAAARY010000005.1"/>
</dbReference>
<comment type="similarity">
    <text evidence="1">Belongs to the CapA family.</text>
</comment>
<dbReference type="InterPro" id="IPR052169">
    <property type="entry name" value="CW_Biosynth-Accessory"/>
</dbReference>
<dbReference type="Pfam" id="PF09587">
    <property type="entry name" value="PGA_cap"/>
    <property type="match status" value="1"/>
</dbReference>
<comment type="caution">
    <text evidence="4">The sequence shown here is derived from an EMBL/GenBank/DDBJ whole genome shotgun (WGS) entry which is preliminary data.</text>
</comment>
<dbReference type="InterPro" id="IPR029052">
    <property type="entry name" value="Metallo-depent_PP-like"/>
</dbReference>
<keyword evidence="5" id="KW-1185">Reference proteome</keyword>
<dbReference type="PANTHER" id="PTHR33393:SF11">
    <property type="entry name" value="POLYGLUTAMINE SYNTHESIS ACCESSORY PROTEIN RV0574C-RELATED"/>
    <property type="match status" value="1"/>
</dbReference>